<evidence type="ECO:0000313" key="3">
    <source>
        <dbReference type="Proteomes" id="UP001066276"/>
    </source>
</evidence>
<comment type="caution">
    <text evidence="2">The sequence shown here is derived from an EMBL/GenBank/DDBJ whole genome shotgun (WGS) entry which is preliminary data.</text>
</comment>
<keyword evidence="3" id="KW-1185">Reference proteome</keyword>
<evidence type="ECO:0000313" key="2">
    <source>
        <dbReference type="EMBL" id="KAJ1133047.1"/>
    </source>
</evidence>
<dbReference type="AlphaFoldDB" id="A0AAV7PXH2"/>
<protein>
    <submittedName>
        <fullName evidence="2">Uncharacterized protein</fullName>
    </submittedName>
</protein>
<sequence length="295" mass="33948">MLRRRRRDSEGGDYYGLGPYRPAGWSRAKTPQEDCILDYVGTNRWISGIPKFKQQRESVGSKDMQIRASPGPRKSITGTHSSTSTPTPLPAPHTSLHEHFTLLRTLRTPTNTSYSYEHFALLRTLRTPTNTSHSYEHFARLRTLRTPTNTLYSYEHFVLLRTLRTPTNTLHAYEHFALLRTLCTPTNISHSYEHFALLRTFRTPTNTSHSYEHFALLRTLRTPTNTLLSYEHFALLYKHFHFLQYCPTLSCSLYCLPLFLIALKSSIPLPASHIPLVRIGDHVSGLDMLYPTLTT</sequence>
<name>A0AAV7PXH2_PLEWA</name>
<proteinExistence type="predicted"/>
<organism evidence="2 3">
    <name type="scientific">Pleurodeles waltl</name>
    <name type="common">Iberian ribbed newt</name>
    <dbReference type="NCBI Taxonomy" id="8319"/>
    <lineage>
        <taxon>Eukaryota</taxon>
        <taxon>Metazoa</taxon>
        <taxon>Chordata</taxon>
        <taxon>Craniata</taxon>
        <taxon>Vertebrata</taxon>
        <taxon>Euteleostomi</taxon>
        <taxon>Amphibia</taxon>
        <taxon>Batrachia</taxon>
        <taxon>Caudata</taxon>
        <taxon>Salamandroidea</taxon>
        <taxon>Salamandridae</taxon>
        <taxon>Pleurodelinae</taxon>
        <taxon>Pleurodeles</taxon>
    </lineage>
</organism>
<feature type="region of interest" description="Disordered" evidence="1">
    <location>
        <begin position="1"/>
        <end position="27"/>
    </location>
</feature>
<evidence type="ECO:0000256" key="1">
    <source>
        <dbReference type="SAM" id="MobiDB-lite"/>
    </source>
</evidence>
<reference evidence="2" key="1">
    <citation type="journal article" date="2022" name="bioRxiv">
        <title>Sequencing and chromosome-scale assembly of the giantPleurodeles waltlgenome.</title>
        <authorList>
            <person name="Brown T."/>
            <person name="Elewa A."/>
            <person name="Iarovenko S."/>
            <person name="Subramanian E."/>
            <person name="Araus A.J."/>
            <person name="Petzold A."/>
            <person name="Susuki M."/>
            <person name="Suzuki K.-i.T."/>
            <person name="Hayashi T."/>
            <person name="Toyoda A."/>
            <person name="Oliveira C."/>
            <person name="Osipova E."/>
            <person name="Leigh N.D."/>
            <person name="Simon A."/>
            <person name="Yun M.H."/>
        </authorList>
    </citation>
    <scope>NUCLEOTIDE SEQUENCE</scope>
    <source>
        <strain evidence="2">20211129_DDA</strain>
        <tissue evidence="2">Liver</tissue>
    </source>
</reference>
<accession>A0AAV7PXH2</accession>
<gene>
    <name evidence="2" type="ORF">NDU88_011347</name>
</gene>
<feature type="region of interest" description="Disordered" evidence="1">
    <location>
        <begin position="53"/>
        <end position="94"/>
    </location>
</feature>
<dbReference type="Proteomes" id="UP001066276">
    <property type="component" value="Chromosome 7"/>
</dbReference>
<dbReference type="EMBL" id="JANPWB010000011">
    <property type="protein sequence ID" value="KAJ1133047.1"/>
    <property type="molecule type" value="Genomic_DNA"/>
</dbReference>